<keyword evidence="1 7" id="KW-0808">Transferase</keyword>
<evidence type="ECO:0000313" key="7">
    <source>
        <dbReference type="EMBL" id="STD82544.1"/>
    </source>
</evidence>
<keyword evidence="2" id="KW-0012">Acyltransferase</keyword>
<dbReference type="PROSITE" id="PS51186">
    <property type="entry name" value="GNAT"/>
    <property type="match status" value="1"/>
</dbReference>
<evidence type="ECO:0000313" key="9">
    <source>
        <dbReference type="Proteomes" id="UP000571857"/>
    </source>
</evidence>
<dbReference type="RefSeq" id="WP_003127245.1">
    <property type="nucleotide sequence ID" value="NZ_CAKOCH010000009.1"/>
</dbReference>
<dbReference type="InterPro" id="IPR000182">
    <property type="entry name" value="GNAT_dom"/>
</dbReference>
<reference evidence="4 9" key="2">
    <citation type="submission" date="2020-06" db="EMBL/GenBank/DDBJ databases">
        <title>Crossreactivity between MHC class I-restricted antigens from cancer cells and an enterococcal bacteriophage.</title>
        <authorList>
            <person name="Fluckiger A."/>
            <person name="Daillere R."/>
            <person name="Sassi M."/>
            <person name="Cattoir V."/>
            <person name="Kroemer G."/>
            <person name="Zitvogel L."/>
        </authorList>
    </citation>
    <scope>NUCLEOTIDE SEQUENCE [LARGE SCALE GENOMIC DNA]</scope>
    <source>
        <strain evidence="4 9">EG4</strain>
    </source>
</reference>
<dbReference type="Proteomes" id="UP001183682">
    <property type="component" value="Unassembled WGS sequence"/>
</dbReference>
<sequence>MFTFERVTDANEQEAVSIYLNNQPYFSLTDDVASLQLLKQDMVDKPESVKKENKRFFLVRKDTKPVAILDYLVDYPEEQTAYIGLLLINEKRQGHGKAIVHKLEEILLSEGMTKLALAVLLNNQPAGKFWRSLGFRPTKETIAQMNQKKVKVLSYEKIFVHPRSRN</sequence>
<dbReference type="SUPFAM" id="SSF55729">
    <property type="entry name" value="Acyl-CoA N-acyltransferases (Nat)"/>
    <property type="match status" value="1"/>
</dbReference>
<dbReference type="PANTHER" id="PTHR43877:SF2">
    <property type="entry name" value="AMINOALKYLPHOSPHONATE N-ACETYLTRANSFERASE-RELATED"/>
    <property type="match status" value="1"/>
</dbReference>
<reference evidence="6" key="3">
    <citation type="submission" date="2023-03" db="EMBL/GenBank/DDBJ databases">
        <authorList>
            <person name="Shen W."/>
            <person name="Cai J."/>
        </authorList>
    </citation>
    <scope>NUCLEOTIDE SEQUENCE</scope>
    <source>
        <strain evidence="6">K69-2</strain>
    </source>
</reference>
<dbReference type="OrthoDB" id="2199858at2"/>
<dbReference type="GeneID" id="93224089"/>
<dbReference type="InterPro" id="IPR050832">
    <property type="entry name" value="Bact_Acetyltransf"/>
</dbReference>
<dbReference type="Proteomes" id="UP000254807">
    <property type="component" value="Unassembled WGS sequence"/>
</dbReference>
<name>A0A2K3QZC5_ENTGA</name>
<evidence type="ECO:0000259" key="3">
    <source>
        <dbReference type="PROSITE" id="PS51186"/>
    </source>
</evidence>
<gene>
    <name evidence="4" type="ORF">HWH42_12935</name>
    <name evidence="7" type="ORF">NCTC12360_00973</name>
    <name evidence="6" type="ORF">P7E30_13595</name>
    <name evidence="5" type="ORF">QRX88_08370</name>
</gene>
<evidence type="ECO:0000313" key="8">
    <source>
        <dbReference type="Proteomes" id="UP000254807"/>
    </source>
</evidence>
<accession>A0A2K3QZC5</accession>
<evidence type="ECO:0000313" key="4">
    <source>
        <dbReference type="EMBL" id="MBA0973472.1"/>
    </source>
</evidence>
<dbReference type="CDD" id="cd04301">
    <property type="entry name" value="NAT_SF"/>
    <property type="match status" value="1"/>
</dbReference>
<evidence type="ECO:0000256" key="2">
    <source>
        <dbReference type="ARBA" id="ARBA00023315"/>
    </source>
</evidence>
<evidence type="ECO:0000256" key="1">
    <source>
        <dbReference type="ARBA" id="ARBA00022679"/>
    </source>
</evidence>
<evidence type="ECO:0000313" key="10">
    <source>
        <dbReference type="Proteomes" id="UP001241571"/>
    </source>
</evidence>
<dbReference type="EMBL" id="JABXJK010000064">
    <property type="protein sequence ID" value="MBA0973472.1"/>
    <property type="molecule type" value="Genomic_DNA"/>
</dbReference>
<dbReference type="Pfam" id="PF00583">
    <property type="entry name" value="Acetyltransf_1"/>
    <property type="match status" value="1"/>
</dbReference>
<dbReference type="Gene3D" id="3.40.630.30">
    <property type="match status" value="1"/>
</dbReference>
<dbReference type="GO" id="GO:0016747">
    <property type="term" value="F:acyltransferase activity, transferring groups other than amino-acyl groups"/>
    <property type="evidence" value="ECO:0007669"/>
    <property type="project" value="InterPro"/>
</dbReference>
<dbReference type="EMBL" id="JASUBT010000005">
    <property type="protein sequence ID" value="MDL4935725.1"/>
    <property type="molecule type" value="Genomic_DNA"/>
</dbReference>
<proteinExistence type="predicted"/>
<dbReference type="EMBL" id="JARPZN010000011">
    <property type="protein sequence ID" value="MDT2691206.1"/>
    <property type="molecule type" value="Genomic_DNA"/>
</dbReference>
<dbReference type="PANTHER" id="PTHR43877">
    <property type="entry name" value="AMINOALKYLPHOSPHONATE N-ACETYLTRANSFERASE-RELATED-RELATED"/>
    <property type="match status" value="1"/>
</dbReference>
<reference evidence="7 8" key="1">
    <citation type="submission" date="2018-06" db="EMBL/GenBank/DDBJ databases">
        <authorList>
            <consortium name="Pathogen Informatics"/>
            <person name="Doyle S."/>
        </authorList>
    </citation>
    <scope>NUCLEOTIDE SEQUENCE [LARGE SCALE GENOMIC DNA]</scope>
    <source>
        <strain evidence="7 8">NCTC12360</strain>
    </source>
</reference>
<keyword evidence="8" id="KW-1185">Reference proteome</keyword>
<protein>
    <submittedName>
        <fullName evidence="4">GNAT family N-acetyltransferase</fullName>
    </submittedName>
    <submittedName>
        <fullName evidence="7">Putative acetyltransferase</fullName>
    </submittedName>
</protein>
<feature type="domain" description="N-acetyltransferase" evidence="3">
    <location>
        <begin position="5"/>
        <end position="160"/>
    </location>
</feature>
<evidence type="ECO:0000313" key="5">
    <source>
        <dbReference type="EMBL" id="MDL4935725.1"/>
    </source>
</evidence>
<organism evidence="7 8">
    <name type="scientific">Enterococcus gallinarum</name>
    <dbReference type="NCBI Taxonomy" id="1353"/>
    <lineage>
        <taxon>Bacteria</taxon>
        <taxon>Bacillati</taxon>
        <taxon>Bacillota</taxon>
        <taxon>Bacilli</taxon>
        <taxon>Lactobacillales</taxon>
        <taxon>Enterococcaceae</taxon>
        <taxon>Enterococcus</taxon>
    </lineage>
</organism>
<dbReference type="EMBL" id="UFYW01000001">
    <property type="protein sequence ID" value="STD82544.1"/>
    <property type="molecule type" value="Genomic_DNA"/>
</dbReference>
<reference evidence="5 10" key="4">
    <citation type="submission" date="2023-06" db="EMBL/GenBank/DDBJ databases">
        <title>Acute promotion of culturable opportunistic pathogens and persistent increase of antibiotic resistance following antibiotic exposure in mouse gut microbiota.</title>
        <authorList>
            <person name="Li L."/>
            <person name="Wang B."/>
            <person name="Sun Y."/>
            <person name="Wang M."/>
            <person name="Xu H."/>
        </authorList>
    </citation>
    <scope>NUCLEOTIDE SEQUENCE [LARGE SCALE GENOMIC DNA]</scope>
    <source>
        <strain evidence="5 10">CRI2_2</strain>
    </source>
</reference>
<dbReference type="Proteomes" id="UP001241571">
    <property type="component" value="Unassembled WGS sequence"/>
</dbReference>
<dbReference type="Proteomes" id="UP000571857">
    <property type="component" value="Unassembled WGS sequence"/>
</dbReference>
<evidence type="ECO:0000313" key="6">
    <source>
        <dbReference type="EMBL" id="MDT2691206.1"/>
    </source>
</evidence>
<dbReference type="AlphaFoldDB" id="A0A2K3QZC5"/>
<dbReference type="InterPro" id="IPR016181">
    <property type="entry name" value="Acyl_CoA_acyltransferase"/>
</dbReference>